<keyword evidence="2" id="KW-1185">Reference proteome</keyword>
<dbReference type="Proteomes" id="UP000799539">
    <property type="component" value="Unassembled WGS sequence"/>
</dbReference>
<protein>
    <submittedName>
        <fullName evidence="1">Uncharacterized protein</fullName>
    </submittedName>
</protein>
<gene>
    <name evidence="1" type="ORF">CERZMDRAFT_90261</name>
</gene>
<evidence type="ECO:0000313" key="1">
    <source>
        <dbReference type="EMBL" id="KAF2214978.1"/>
    </source>
</evidence>
<accession>A0A6A6FP59</accession>
<evidence type="ECO:0000313" key="2">
    <source>
        <dbReference type="Proteomes" id="UP000799539"/>
    </source>
</evidence>
<organism evidence="1 2">
    <name type="scientific">Cercospora zeae-maydis SCOH1-5</name>
    <dbReference type="NCBI Taxonomy" id="717836"/>
    <lineage>
        <taxon>Eukaryota</taxon>
        <taxon>Fungi</taxon>
        <taxon>Dikarya</taxon>
        <taxon>Ascomycota</taxon>
        <taxon>Pezizomycotina</taxon>
        <taxon>Dothideomycetes</taxon>
        <taxon>Dothideomycetidae</taxon>
        <taxon>Mycosphaerellales</taxon>
        <taxon>Mycosphaerellaceae</taxon>
        <taxon>Cercospora</taxon>
    </lineage>
</organism>
<dbReference type="EMBL" id="ML992667">
    <property type="protein sequence ID" value="KAF2214978.1"/>
    <property type="molecule type" value="Genomic_DNA"/>
</dbReference>
<proteinExistence type="predicted"/>
<name>A0A6A6FP59_9PEZI</name>
<sequence length="69" mass="7781">MSSLLDRFELRMLLHTARNPSHSNSWSRVGSQQTPMRQAYLHEGVVGAFDKFHEATLLNAHEVDAITSS</sequence>
<reference evidence="1" key="1">
    <citation type="journal article" date="2020" name="Stud. Mycol.">
        <title>101 Dothideomycetes genomes: a test case for predicting lifestyles and emergence of pathogens.</title>
        <authorList>
            <person name="Haridas S."/>
            <person name="Albert R."/>
            <person name="Binder M."/>
            <person name="Bloem J."/>
            <person name="Labutti K."/>
            <person name="Salamov A."/>
            <person name="Andreopoulos B."/>
            <person name="Baker S."/>
            <person name="Barry K."/>
            <person name="Bills G."/>
            <person name="Bluhm B."/>
            <person name="Cannon C."/>
            <person name="Castanera R."/>
            <person name="Culley D."/>
            <person name="Daum C."/>
            <person name="Ezra D."/>
            <person name="Gonzalez J."/>
            <person name="Henrissat B."/>
            <person name="Kuo A."/>
            <person name="Liang C."/>
            <person name="Lipzen A."/>
            <person name="Lutzoni F."/>
            <person name="Magnuson J."/>
            <person name="Mondo S."/>
            <person name="Nolan M."/>
            <person name="Ohm R."/>
            <person name="Pangilinan J."/>
            <person name="Park H.-J."/>
            <person name="Ramirez L."/>
            <person name="Alfaro M."/>
            <person name="Sun H."/>
            <person name="Tritt A."/>
            <person name="Yoshinaga Y."/>
            <person name="Zwiers L.-H."/>
            <person name="Turgeon B."/>
            <person name="Goodwin S."/>
            <person name="Spatafora J."/>
            <person name="Crous P."/>
            <person name="Grigoriev I."/>
        </authorList>
    </citation>
    <scope>NUCLEOTIDE SEQUENCE</scope>
    <source>
        <strain evidence="1">SCOH1-5</strain>
    </source>
</reference>
<dbReference type="AlphaFoldDB" id="A0A6A6FP59"/>